<dbReference type="OrthoDB" id="8038076at2759"/>
<dbReference type="InterPro" id="IPR029526">
    <property type="entry name" value="PGBD"/>
</dbReference>
<protein>
    <recommendedName>
        <fullName evidence="2">PiggyBac transposable element-derived protein domain-containing protein</fullName>
    </recommendedName>
</protein>
<dbReference type="STRING" id="37653.A0A0L8I6V8"/>
<organism evidence="3">
    <name type="scientific">Octopus bimaculoides</name>
    <name type="common">California two-spotted octopus</name>
    <dbReference type="NCBI Taxonomy" id="37653"/>
    <lineage>
        <taxon>Eukaryota</taxon>
        <taxon>Metazoa</taxon>
        <taxon>Spiralia</taxon>
        <taxon>Lophotrochozoa</taxon>
        <taxon>Mollusca</taxon>
        <taxon>Cephalopoda</taxon>
        <taxon>Coleoidea</taxon>
        <taxon>Octopodiformes</taxon>
        <taxon>Octopoda</taxon>
        <taxon>Incirrata</taxon>
        <taxon>Octopodidae</taxon>
        <taxon>Octopus</taxon>
    </lineage>
</organism>
<dbReference type="Pfam" id="PF13843">
    <property type="entry name" value="DDE_Tnp_1_7"/>
    <property type="match status" value="1"/>
</dbReference>
<name>A0A0L8I6V8_OCTBM</name>
<evidence type="ECO:0000313" key="3">
    <source>
        <dbReference type="EMBL" id="KOF97124.1"/>
    </source>
</evidence>
<evidence type="ECO:0000256" key="1">
    <source>
        <dbReference type="SAM" id="MobiDB-lite"/>
    </source>
</evidence>
<dbReference type="PANTHER" id="PTHR47055:SF3">
    <property type="entry name" value="PHORBOL-ESTER_DAG-TYPE DOMAIN-CONTAINING PROTEIN"/>
    <property type="match status" value="1"/>
</dbReference>
<dbReference type="InterPro" id="IPR052638">
    <property type="entry name" value="PiggyBac_TE-derived"/>
</dbReference>
<dbReference type="EMBL" id="KQ416393">
    <property type="protein sequence ID" value="KOF97124.1"/>
    <property type="molecule type" value="Genomic_DNA"/>
</dbReference>
<feature type="compositionally biased region" description="Acidic residues" evidence="1">
    <location>
        <begin position="47"/>
        <end position="62"/>
    </location>
</feature>
<reference evidence="3" key="1">
    <citation type="submission" date="2015-07" db="EMBL/GenBank/DDBJ databases">
        <title>MeaNS - Measles Nucleotide Surveillance Program.</title>
        <authorList>
            <person name="Tran T."/>
            <person name="Druce J."/>
        </authorList>
    </citation>
    <scope>NUCLEOTIDE SEQUENCE</scope>
    <source>
        <strain evidence="3">UCB-OBI-ISO-001</strain>
        <tissue evidence="3">Gonad</tissue>
    </source>
</reference>
<dbReference type="AlphaFoldDB" id="A0A0L8I6V8"/>
<gene>
    <name evidence="3" type="ORF">OCBIM_22031377mg</name>
</gene>
<feature type="compositionally biased region" description="Basic residues" evidence="1">
    <location>
        <begin position="106"/>
        <end position="118"/>
    </location>
</feature>
<dbReference type="PANTHER" id="PTHR47055">
    <property type="entry name" value="DDE_TNP_1_7 DOMAIN-CONTAINING PROTEIN"/>
    <property type="match status" value="1"/>
</dbReference>
<dbReference type="GO" id="GO:0043565">
    <property type="term" value="F:sequence-specific DNA binding"/>
    <property type="evidence" value="ECO:0007669"/>
    <property type="project" value="TreeGrafter"/>
</dbReference>
<dbReference type="KEGG" id="obi:106883786"/>
<proteinExistence type="predicted"/>
<accession>A0A0L8I6V8</accession>
<feature type="domain" description="PiggyBac transposable element-derived protein" evidence="2">
    <location>
        <begin position="150"/>
        <end position="289"/>
    </location>
</feature>
<evidence type="ECO:0000259" key="2">
    <source>
        <dbReference type="Pfam" id="PF13843"/>
    </source>
</evidence>
<sequence length="294" mass="34072">MSKRKLDGERNTEEILNIIESADETEHFIEEFDNADELQLVPHSPNDGDDTDKDDSSSDSEESLANLRDIGRGILVEKGEIRAYSKAGVEVLDVDTEVKPSSAKKQCSRSKKSSRKWNNKPLRQSSAKHDCDSSVNKPSITTRFRNKFEPTDVFREYYSKNIMSRICRETVKYVVQKGDLQFTLSVKDLYKYFGILLLLGYDKLPCRRMYWETRSDSNNYLVSQAISRNMFEKTLTVNLILVIKSTRLGRSMRNLFSLGEAMRPYYGHHGMKRFIRGKPTRYSFRLWCLARPDS</sequence>
<feature type="region of interest" description="Disordered" evidence="1">
    <location>
        <begin position="33"/>
        <end position="65"/>
    </location>
</feature>
<dbReference type="OMA" id="RACEIRI"/>
<feature type="region of interest" description="Disordered" evidence="1">
    <location>
        <begin position="100"/>
        <end position="134"/>
    </location>
</feature>